<dbReference type="InterPro" id="IPR036116">
    <property type="entry name" value="FN3_sf"/>
</dbReference>
<keyword evidence="16 22" id="KW-0472">Membrane</keyword>
<dbReference type="GO" id="GO:0005005">
    <property type="term" value="F:transmembrane-ephrin receptor activity"/>
    <property type="evidence" value="ECO:0007669"/>
    <property type="project" value="TreeGrafter"/>
</dbReference>
<dbReference type="Pfam" id="PF01404">
    <property type="entry name" value="Ephrin_lbd"/>
    <property type="match status" value="1"/>
</dbReference>
<dbReference type="Gene3D" id="2.60.40.10">
    <property type="entry name" value="Immunoglobulins"/>
    <property type="match status" value="2"/>
</dbReference>
<dbReference type="FunFam" id="2.10.50.10:FF:000001">
    <property type="entry name" value="Ephrin type-A receptor 5"/>
    <property type="match status" value="1"/>
</dbReference>
<evidence type="ECO:0000256" key="5">
    <source>
        <dbReference type="ARBA" id="ARBA00022657"/>
    </source>
</evidence>
<keyword evidence="12 21" id="KW-0067">ATP-binding</keyword>
<feature type="domain" description="Eph LBD" evidence="26">
    <location>
        <begin position="74"/>
        <end position="261"/>
    </location>
</feature>
<dbReference type="InterPro" id="IPR008266">
    <property type="entry name" value="Tyr_kinase_AS"/>
</dbReference>
<evidence type="ECO:0000256" key="16">
    <source>
        <dbReference type="ARBA" id="ARBA00023136"/>
    </source>
</evidence>
<dbReference type="PROSITE" id="PS50105">
    <property type="entry name" value="SAM_DOMAIN"/>
    <property type="match status" value="1"/>
</dbReference>
<dbReference type="InterPro" id="IPR027936">
    <property type="entry name" value="Eph_TM"/>
</dbReference>
<keyword evidence="9" id="KW-0677">Repeat</keyword>
<keyword evidence="28" id="KW-1185">Reference proteome</keyword>
<dbReference type="PROSITE" id="PS00791">
    <property type="entry name" value="RECEPTOR_TYR_KIN_V_2"/>
    <property type="match status" value="1"/>
</dbReference>
<dbReference type="SUPFAM" id="SSF57184">
    <property type="entry name" value="Growth factor receptor domain"/>
    <property type="match status" value="1"/>
</dbReference>
<evidence type="ECO:0000256" key="20">
    <source>
        <dbReference type="ARBA" id="ARBA00051243"/>
    </source>
</evidence>
<dbReference type="GO" id="GO:0007155">
    <property type="term" value="P:cell adhesion"/>
    <property type="evidence" value="ECO:0007669"/>
    <property type="project" value="UniProtKB-KW"/>
</dbReference>
<dbReference type="InterPro" id="IPR013761">
    <property type="entry name" value="SAM/pointed_sf"/>
</dbReference>
<keyword evidence="7 22" id="KW-0812">Transmembrane</keyword>
<feature type="domain" description="Fibronectin type-III" evidence="25">
    <location>
        <begin position="458"/>
        <end position="562"/>
    </location>
</feature>
<dbReference type="InterPro" id="IPR008979">
    <property type="entry name" value="Galactose-bd-like_sf"/>
</dbReference>
<dbReference type="Gene3D" id="1.10.510.10">
    <property type="entry name" value="Transferase(Phosphotransferase) domain 1"/>
    <property type="match status" value="1"/>
</dbReference>
<evidence type="ECO:0000256" key="14">
    <source>
        <dbReference type="ARBA" id="ARBA00022889"/>
    </source>
</evidence>
<keyword evidence="19" id="KW-0325">Glycoprotein</keyword>
<dbReference type="EC" id="2.7.10.1" evidence="2"/>
<dbReference type="InterPro" id="IPR000719">
    <property type="entry name" value="Prot_kinase_dom"/>
</dbReference>
<evidence type="ECO:0000256" key="7">
    <source>
        <dbReference type="ARBA" id="ARBA00022692"/>
    </source>
</evidence>
<dbReference type="InterPro" id="IPR020635">
    <property type="entry name" value="Tyr_kinase_cat_dom"/>
</dbReference>
<dbReference type="EMBL" id="RJVU01019434">
    <property type="protein sequence ID" value="ROL50774.1"/>
    <property type="molecule type" value="Genomic_DNA"/>
</dbReference>
<dbReference type="InterPro" id="IPR003961">
    <property type="entry name" value="FN3_dom"/>
</dbReference>
<evidence type="ECO:0000256" key="22">
    <source>
        <dbReference type="SAM" id="Phobius"/>
    </source>
</evidence>
<sequence>MSLAHIPRQHSLHPQRRDQCRIGSVNKAFEGQTVPTQPTMEGRLCICVFWREVVTRVTRGSRGVEELNDPAAVVPLQICDPRSNGPTSWCEVLCISGCVEQRAEWEVVQTVVNGSLLYTYSVCNVASDTEQDNWLRTTFIQRRPDVSRVSVELRFVVRDCNTFGGSSPSCRETFGLYLAETDTDVGTNFRKGQFRKVATVAPDEVTADRGGGRADLRVNIETRSIGPLSRRGFYLAFQDLGGCVALLGLRVFYTTCPATMRSLAAFPEQVASGALAEVEGTCVKDAVVVGEAAPRMYCAAEGEWVVPVGQCLCRAGYQAVGDACKKQIHKTQCKIPAGELLSAILTHPFTLTLAHLPPVVNLKLGPLFEVSTERRAPGGTYSPQRKFLGSVESIFTVILRATCEPGYYKSTDSSQPCEVCPDNTKRSGHGALLCACMDGFYRAPTDPNSAPCSSLPSPPRDLEYTPLLTAGSLKLTWRPPADTGGRSDITYSVGCERCESGLCSLCGGRVRFEPAQMALKDPEVVVSELEPHVNYTFTVEAQNGVSQFSRKRATAGITTVLHFTDGPRVLYLRVEDRTTSSLTLSWVVDHHVQNHNSPRYELMYRKKEDPGEFDVTTYTVLVLEKNSVQINDLLPGTKYVFRVHTLTAEGHPSSHSAELDFETLPLAESQTQNSSMVVMGAVAGGGVMLLIVAVILLLHKRRLNSHVRRRVDGDYFSCPEKLLPLKTYIDPHTYEDPCAAVLKFASEIHPSHITKQKVIGAGEFGEVYRGSLKVPGRCEVAVAIKTLKPGYTEKQRQDFLSEASIMGQFSHKNIIRLEGVVTKFKDAMIITEYMENGALDQYLRDHDGDFSSYQLVGMLSGIAAGMKYLSDMNYVHRDLAARNVLVNGNLECKVSDFGLSRVLEDYPEGTYTTTGGKIPIRWTAPEAIAYRKFTSASDVWSFGIVMWEVMSFGERPYWDMSNHEVMKSINEGFRLPAPMGCPSAVNQLMLQCWTQDRSKRPRFVDIVNLLEKLLRNPESLSAIASIDPRVSIRLPSTSGCDGAPFRSVDEWLESIKMAQYRETFALAGIKTMEQVLRLKIEDISNIGVRLPGHQKRIAYSILGLQDPTGTLDLFAV</sequence>
<evidence type="ECO:0000259" key="23">
    <source>
        <dbReference type="PROSITE" id="PS50011"/>
    </source>
</evidence>
<feature type="binding site" evidence="21">
    <location>
        <position position="785"/>
    </location>
    <ligand>
        <name>ATP</name>
        <dbReference type="ChEBI" id="CHEBI:30616"/>
    </ligand>
</feature>
<evidence type="ECO:0000256" key="15">
    <source>
        <dbReference type="ARBA" id="ARBA00022989"/>
    </source>
</evidence>
<dbReference type="PROSITE" id="PS00107">
    <property type="entry name" value="PROTEIN_KINASE_ATP"/>
    <property type="match status" value="1"/>
</dbReference>
<dbReference type="SMART" id="SM00219">
    <property type="entry name" value="TyrKc"/>
    <property type="match status" value="1"/>
</dbReference>
<dbReference type="InterPro" id="IPR001245">
    <property type="entry name" value="Ser-Thr/Tyr_kinase_cat_dom"/>
</dbReference>
<dbReference type="FunFam" id="1.10.150.50:FF:000029">
    <property type="entry name" value="Ephrin type-A receptor 1"/>
    <property type="match status" value="1"/>
</dbReference>
<keyword evidence="4" id="KW-0597">Phosphoprotein</keyword>
<dbReference type="PROSITE" id="PS51550">
    <property type="entry name" value="EPH_LBD"/>
    <property type="match status" value="1"/>
</dbReference>
<keyword evidence="3" id="KW-1003">Cell membrane</keyword>
<dbReference type="GO" id="GO:0005886">
    <property type="term" value="C:plasma membrane"/>
    <property type="evidence" value="ECO:0007669"/>
    <property type="project" value="UniProtKB-SubCell"/>
</dbReference>
<dbReference type="InterPro" id="IPR017441">
    <property type="entry name" value="Protein_kinase_ATP_BS"/>
</dbReference>
<protein>
    <recommendedName>
        <fullName evidence="2">receptor protein-tyrosine kinase</fullName>
        <ecNumber evidence="2">2.7.10.1</ecNumber>
    </recommendedName>
</protein>
<evidence type="ECO:0000256" key="18">
    <source>
        <dbReference type="ARBA" id="ARBA00023170"/>
    </source>
</evidence>
<dbReference type="GO" id="GO:0001525">
    <property type="term" value="P:angiogenesis"/>
    <property type="evidence" value="ECO:0007669"/>
    <property type="project" value="UniProtKB-KW"/>
</dbReference>
<evidence type="ECO:0000313" key="27">
    <source>
        <dbReference type="EMBL" id="ROL50774.1"/>
    </source>
</evidence>
<dbReference type="PANTHER" id="PTHR46877">
    <property type="entry name" value="EPH RECEPTOR A5"/>
    <property type="match status" value="1"/>
</dbReference>
<dbReference type="FunFam" id="1.10.510.10:FF:000019">
    <property type="entry name" value="Ephrin type-A receptor 5"/>
    <property type="match status" value="1"/>
</dbReference>
<keyword evidence="5" id="KW-0037">Angiogenesis</keyword>
<evidence type="ECO:0000256" key="3">
    <source>
        <dbReference type="ARBA" id="ARBA00022475"/>
    </source>
</evidence>
<dbReference type="Proteomes" id="UP000281406">
    <property type="component" value="Unassembled WGS sequence"/>
</dbReference>
<accession>A0A3N0YY46</accession>
<evidence type="ECO:0000256" key="21">
    <source>
        <dbReference type="PROSITE-ProRule" id="PRU10141"/>
    </source>
</evidence>
<feature type="domain" description="SAM" evidence="24">
    <location>
        <begin position="1043"/>
        <end position="1107"/>
    </location>
</feature>
<evidence type="ECO:0000259" key="26">
    <source>
        <dbReference type="PROSITE" id="PS51550"/>
    </source>
</evidence>
<dbReference type="Pfam" id="PF14575">
    <property type="entry name" value="EphA2_TM"/>
    <property type="match status" value="1"/>
</dbReference>
<keyword evidence="8" id="KW-0732">Signal</keyword>
<dbReference type="InterPro" id="IPR013783">
    <property type="entry name" value="Ig-like_fold"/>
</dbReference>
<evidence type="ECO:0000256" key="12">
    <source>
        <dbReference type="ARBA" id="ARBA00022840"/>
    </source>
</evidence>
<comment type="catalytic activity">
    <reaction evidence="20">
        <text>L-tyrosyl-[protein] + ATP = O-phospho-L-tyrosyl-[protein] + ADP + H(+)</text>
        <dbReference type="Rhea" id="RHEA:10596"/>
        <dbReference type="Rhea" id="RHEA-COMP:10136"/>
        <dbReference type="Rhea" id="RHEA-COMP:20101"/>
        <dbReference type="ChEBI" id="CHEBI:15378"/>
        <dbReference type="ChEBI" id="CHEBI:30616"/>
        <dbReference type="ChEBI" id="CHEBI:46858"/>
        <dbReference type="ChEBI" id="CHEBI:61978"/>
        <dbReference type="ChEBI" id="CHEBI:456216"/>
        <dbReference type="EC" id="2.7.10.1"/>
    </reaction>
</comment>
<feature type="domain" description="Protein kinase" evidence="23">
    <location>
        <begin position="753"/>
        <end position="1014"/>
    </location>
</feature>
<evidence type="ECO:0000256" key="17">
    <source>
        <dbReference type="ARBA" id="ARBA00023137"/>
    </source>
</evidence>
<evidence type="ECO:0000256" key="9">
    <source>
        <dbReference type="ARBA" id="ARBA00022737"/>
    </source>
</evidence>
<evidence type="ECO:0000256" key="2">
    <source>
        <dbReference type="ARBA" id="ARBA00011902"/>
    </source>
</evidence>
<feature type="domain" description="Fibronectin type-III" evidence="25">
    <location>
        <begin position="566"/>
        <end position="666"/>
    </location>
</feature>
<evidence type="ECO:0000256" key="10">
    <source>
        <dbReference type="ARBA" id="ARBA00022741"/>
    </source>
</evidence>
<feature type="transmembrane region" description="Helical" evidence="22">
    <location>
        <begin position="676"/>
        <end position="698"/>
    </location>
</feature>
<dbReference type="GO" id="GO:0030425">
    <property type="term" value="C:dendrite"/>
    <property type="evidence" value="ECO:0007669"/>
    <property type="project" value="TreeGrafter"/>
</dbReference>
<evidence type="ECO:0000256" key="11">
    <source>
        <dbReference type="ARBA" id="ARBA00022777"/>
    </source>
</evidence>
<dbReference type="SUPFAM" id="SSF47769">
    <property type="entry name" value="SAM/Pointed domain"/>
    <property type="match status" value="1"/>
</dbReference>
<dbReference type="InterPro" id="IPR001426">
    <property type="entry name" value="Tyr_kinase_rcpt_V_CS"/>
</dbReference>
<name>A0A3N0YY46_ANAGA</name>
<evidence type="ECO:0000259" key="24">
    <source>
        <dbReference type="PROSITE" id="PS50105"/>
    </source>
</evidence>
<dbReference type="Pfam" id="PF25599">
    <property type="entry name" value="Ephrin_CRD"/>
    <property type="match status" value="1"/>
</dbReference>
<keyword evidence="13" id="KW-0832">Ubl conjugation</keyword>
<dbReference type="InterPro" id="IPR009030">
    <property type="entry name" value="Growth_fac_rcpt_cys_sf"/>
</dbReference>
<dbReference type="PRINTS" id="PR00109">
    <property type="entry name" value="TYRKINASE"/>
</dbReference>
<evidence type="ECO:0000256" key="8">
    <source>
        <dbReference type="ARBA" id="ARBA00022729"/>
    </source>
</evidence>
<dbReference type="FunFam" id="2.60.40.10:FF:000059">
    <property type="entry name" value="Ephrin type-A receptor 6"/>
    <property type="match status" value="1"/>
</dbReference>
<dbReference type="Pfam" id="PF00536">
    <property type="entry name" value="SAM_1"/>
    <property type="match status" value="1"/>
</dbReference>
<dbReference type="Gene3D" id="2.10.50.10">
    <property type="entry name" value="Tumor Necrosis Factor Receptor, subunit A, domain 2"/>
    <property type="match status" value="1"/>
</dbReference>
<evidence type="ECO:0000256" key="13">
    <source>
        <dbReference type="ARBA" id="ARBA00022843"/>
    </source>
</evidence>
<dbReference type="Gene3D" id="2.60.40.1770">
    <property type="entry name" value="ephrin a2 ectodomain"/>
    <property type="match status" value="1"/>
</dbReference>
<dbReference type="FunFam" id="2.60.40.10:FF:002007">
    <property type="entry name" value="Eph receptor A2 a"/>
    <property type="match status" value="1"/>
</dbReference>
<dbReference type="AlphaFoldDB" id="A0A3N0YY46"/>
<dbReference type="GO" id="GO:0005524">
    <property type="term" value="F:ATP binding"/>
    <property type="evidence" value="ECO:0007669"/>
    <property type="project" value="UniProtKB-UniRule"/>
</dbReference>
<dbReference type="PROSITE" id="PS50853">
    <property type="entry name" value="FN3"/>
    <property type="match status" value="2"/>
</dbReference>
<dbReference type="SUPFAM" id="SSF49265">
    <property type="entry name" value="Fibronectin type III"/>
    <property type="match status" value="1"/>
</dbReference>
<dbReference type="SMART" id="SM00454">
    <property type="entry name" value="SAM"/>
    <property type="match status" value="1"/>
</dbReference>
<dbReference type="FunFam" id="3.30.200.20:FF:000001">
    <property type="entry name" value="Ephrin type-A receptor 5"/>
    <property type="match status" value="1"/>
</dbReference>
<dbReference type="OrthoDB" id="4062651at2759"/>
<organism evidence="27 28">
    <name type="scientific">Anabarilius grahami</name>
    <name type="common">Kanglang fish</name>
    <name type="synonym">Barilius grahami</name>
    <dbReference type="NCBI Taxonomy" id="495550"/>
    <lineage>
        <taxon>Eukaryota</taxon>
        <taxon>Metazoa</taxon>
        <taxon>Chordata</taxon>
        <taxon>Craniata</taxon>
        <taxon>Vertebrata</taxon>
        <taxon>Euteleostomi</taxon>
        <taxon>Actinopterygii</taxon>
        <taxon>Neopterygii</taxon>
        <taxon>Teleostei</taxon>
        <taxon>Ostariophysi</taxon>
        <taxon>Cypriniformes</taxon>
        <taxon>Xenocyprididae</taxon>
        <taxon>Xenocypridinae</taxon>
        <taxon>Xenocypridinae incertae sedis</taxon>
        <taxon>Anabarilius</taxon>
    </lineage>
</organism>
<proteinExistence type="predicted"/>
<evidence type="ECO:0000256" key="4">
    <source>
        <dbReference type="ARBA" id="ARBA00022553"/>
    </source>
</evidence>
<dbReference type="Pfam" id="PF07714">
    <property type="entry name" value="PK_Tyr_Ser-Thr"/>
    <property type="match status" value="1"/>
</dbReference>
<dbReference type="SUPFAM" id="SSF56112">
    <property type="entry name" value="Protein kinase-like (PK-like)"/>
    <property type="match status" value="1"/>
</dbReference>
<dbReference type="InterPro" id="IPR001660">
    <property type="entry name" value="SAM"/>
</dbReference>
<evidence type="ECO:0000259" key="25">
    <source>
        <dbReference type="PROSITE" id="PS50853"/>
    </source>
</evidence>
<evidence type="ECO:0000256" key="1">
    <source>
        <dbReference type="ARBA" id="ARBA00004251"/>
    </source>
</evidence>
<reference evidence="27 28" key="1">
    <citation type="submission" date="2018-10" db="EMBL/GenBank/DDBJ databases">
        <title>Genome assembly for a Yunnan-Guizhou Plateau 3E fish, Anabarilius grahami (Regan), and its evolutionary and genetic applications.</title>
        <authorList>
            <person name="Jiang W."/>
        </authorList>
    </citation>
    <scope>NUCLEOTIDE SEQUENCE [LARGE SCALE GENOMIC DNA]</scope>
    <source>
        <strain evidence="27">AG-KIZ</strain>
        <tissue evidence="27">Muscle</tissue>
    </source>
</reference>
<keyword evidence="18 27" id="KW-0675">Receptor</keyword>
<comment type="caution">
    <text evidence="27">The sequence shown here is derived from an EMBL/GenBank/DDBJ whole genome shotgun (WGS) entry which is preliminary data.</text>
</comment>
<dbReference type="SMART" id="SM00615">
    <property type="entry name" value="EPH_lbd"/>
    <property type="match status" value="1"/>
</dbReference>
<keyword evidence="6" id="KW-0808">Transferase</keyword>
<dbReference type="SUPFAM" id="SSF49785">
    <property type="entry name" value="Galactose-binding domain-like"/>
    <property type="match status" value="1"/>
</dbReference>
<dbReference type="GO" id="GO:0007411">
    <property type="term" value="P:axon guidance"/>
    <property type="evidence" value="ECO:0007669"/>
    <property type="project" value="TreeGrafter"/>
</dbReference>
<dbReference type="PANTHER" id="PTHR46877:SF20">
    <property type="entry name" value="RECEPTOR PROTEIN-TYROSINE KINASE"/>
    <property type="match status" value="1"/>
</dbReference>
<dbReference type="CDD" id="cd00063">
    <property type="entry name" value="FN3"/>
    <property type="match status" value="2"/>
</dbReference>
<keyword evidence="14" id="KW-0130">Cell adhesion</keyword>
<evidence type="ECO:0000256" key="6">
    <source>
        <dbReference type="ARBA" id="ARBA00022679"/>
    </source>
</evidence>
<gene>
    <name evidence="27" type="ORF">DPX16_15018</name>
</gene>
<dbReference type="Gene3D" id="2.60.120.260">
    <property type="entry name" value="Galactose-binding domain-like"/>
    <property type="match status" value="1"/>
</dbReference>
<dbReference type="InterPro" id="IPR011009">
    <property type="entry name" value="Kinase-like_dom_sf"/>
</dbReference>
<dbReference type="Gene3D" id="3.30.200.20">
    <property type="entry name" value="Phosphorylase Kinase, domain 1"/>
    <property type="match status" value="1"/>
</dbReference>
<dbReference type="InterPro" id="IPR050449">
    <property type="entry name" value="Ephrin_rcpt_TKs"/>
</dbReference>
<keyword evidence="17" id="KW-0829">Tyrosine-protein kinase</keyword>
<keyword evidence="11" id="KW-0418">Kinase</keyword>
<dbReference type="PROSITE" id="PS50011">
    <property type="entry name" value="PROTEIN_KINASE_DOM"/>
    <property type="match status" value="1"/>
</dbReference>
<keyword evidence="10 21" id="KW-0547">Nucleotide-binding</keyword>
<dbReference type="InterPro" id="IPR001090">
    <property type="entry name" value="Ephrin_rcpt_lig-bd_dom"/>
</dbReference>
<dbReference type="Pfam" id="PF00041">
    <property type="entry name" value="fn3"/>
    <property type="match status" value="2"/>
</dbReference>
<dbReference type="FunFam" id="2.60.120.260:FF:000023">
    <property type="entry name" value="Ephrin type-A receptor 2"/>
    <property type="match status" value="1"/>
</dbReference>
<evidence type="ECO:0000256" key="19">
    <source>
        <dbReference type="ARBA" id="ARBA00023180"/>
    </source>
</evidence>
<dbReference type="Gene3D" id="1.10.150.50">
    <property type="entry name" value="Transcription Factor, Ets-1"/>
    <property type="match status" value="1"/>
</dbReference>
<dbReference type="SMART" id="SM00060">
    <property type="entry name" value="FN3"/>
    <property type="match status" value="2"/>
</dbReference>
<evidence type="ECO:0000313" key="28">
    <source>
        <dbReference type="Proteomes" id="UP000281406"/>
    </source>
</evidence>
<keyword evidence="15 22" id="KW-1133">Transmembrane helix</keyword>
<dbReference type="PROSITE" id="PS00109">
    <property type="entry name" value="PROTEIN_KINASE_TYR"/>
    <property type="match status" value="1"/>
</dbReference>
<comment type="subcellular location">
    <subcellularLocation>
        <location evidence="1">Cell membrane</location>
        <topology evidence="1">Single-pass type I membrane protein</topology>
    </subcellularLocation>
</comment>